<feature type="transmembrane region" description="Helical" evidence="2">
    <location>
        <begin position="1651"/>
        <end position="1678"/>
    </location>
</feature>
<feature type="domain" description="SecA family profile" evidence="4">
    <location>
        <begin position="798"/>
        <end position="933"/>
    </location>
</feature>
<feature type="region of interest" description="Disordered" evidence="1">
    <location>
        <begin position="1749"/>
        <end position="1770"/>
    </location>
</feature>
<keyword evidence="6" id="KW-1185">Reference proteome</keyword>
<evidence type="ECO:0000256" key="1">
    <source>
        <dbReference type="SAM" id="MobiDB-lite"/>
    </source>
</evidence>
<dbReference type="PROSITE" id="PS51194">
    <property type="entry name" value="HELICASE_CTER"/>
    <property type="match status" value="1"/>
</dbReference>
<dbReference type="SUPFAM" id="SSF52980">
    <property type="entry name" value="Restriction endonuclease-like"/>
    <property type="match status" value="1"/>
</dbReference>
<protein>
    <recommendedName>
        <fullName evidence="7">Helicase C-terminal domain-containing protein</fullName>
    </recommendedName>
</protein>
<dbReference type="InterPro" id="IPR027417">
    <property type="entry name" value="P-loop_NTPase"/>
</dbReference>
<keyword evidence="2" id="KW-1133">Transmembrane helix</keyword>
<gene>
    <name evidence="5" type="ORF">DGAL_LOCUS12060</name>
</gene>
<dbReference type="PANTHER" id="PTHR39953:SF1">
    <property type="entry name" value="RE54151P"/>
    <property type="match status" value="1"/>
</dbReference>
<evidence type="ECO:0000259" key="3">
    <source>
        <dbReference type="PROSITE" id="PS51194"/>
    </source>
</evidence>
<evidence type="ECO:0000313" key="5">
    <source>
        <dbReference type="EMBL" id="CAH0108664.1"/>
    </source>
</evidence>
<keyword evidence="2" id="KW-0812">Transmembrane</keyword>
<dbReference type="GO" id="GO:0006281">
    <property type="term" value="P:DNA repair"/>
    <property type="evidence" value="ECO:0007669"/>
    <property type="project" value="UniProtKB-ARBA"/>
</dbReference>
<proteinExistence type="predicted"/>
<dbReference type="InterPro" id="IPR014018">
    <property type="entry name" value="SecA_motor_DEAD"/>
</dbReference>
<organism evidence="5 6">
    <name type="scientific">Daphnia galeata</name>
    <dbReference type="NCBI Taxonomy" id="27404"/>
    <lineage>
        <taxon>Eukaryota</taxon>
        <taxon>Metazoa</taxon>
        <taxon>Ecdysozoa</taxon>
        <taxon>Arthropoda</taxon>
        <taxon>Crustacea</taxon>
        <taxon>Branchiopoda</taxon>
        <taxon>Diplostraca</taxon>
        <taxon>Cladocera</taxon>
        <taxon>Anomopoda</taxon>
        <taxon>Daphniidae</taxon>
        <taxon>Daphnia</taxon>
    </lineage>
</organism>
<comment type="caution">
    <text evidence="5">The sequence shown here is derived from an EMBL/GenBank/DDBJ whole genome shotgun (WGS) entry which is preliminary data.</text>
</comment>
<dbReference type="InterPro" id="IPR011335">
    <property type="entry name" value="Restrct_endonuc-II-like"/>
</dbReference>
<evidence type="ECO:0000256" key="2">
    <source>
        <dbReference type="SAM" id="Phobius"/>
    </source>
</evidence>
<dbReference type="Proteomes" id="UP000789390">
    <property type="component" value="Unassembled WGS sequence"/>
</dbReference>
<keyword evidence="2" id="KW-0472">Membrane</keyword>
<feature type="domain" description="Helicase C-terminal" evidence="3">
    <location>
        <begin position="768"/>
        <end position="933"/>
    </location>
</feature>
<dbReference type="InterPro" id="IPR001650">
    <property type="entry name" value="Helicase_C-like"/>
</dbReference>
<dbReference type="SUPFAM" id="SSF52540">
    <property type="entry name" value="P-loop containing nucleoside triphosphate hydrolases"/>
    <property type="match status" value="1"/>
</dbReference>
<evidence type="ECO:0000259" key="4">
    <source>
        <dbReference type="PROSITE" id="PS51196"/>
    </source>
</evidence>
<dbReference type="EMBL" id="CAKKLH010000286">
    <property type="protein sequence ID" value="CAH0108664.1"/>
    <property type="molecule type" value="Genomic_DNA"/>
</dbReference>
<dbReference type="Gene3D" id="3.90.320.10">
    <property type="match status" value="1"/>
</dbReference>
<dbReference type="PANTHER" id="PTHR39953">
    <property type="entry name" value="RE54151P"/>
    <property type="match status" value="1"/>
</dbReference>
<dbReference type="Gene3D" id="3.40.50.300">
    <property type="entry name" value="P-loop containing nucleotide triphosphate hydrolases"/>
    <property type="match status" value="1"/>
</dbReference>
<reference evidence="5" key="1">
    <citation type="submission" date="2021-11" db="EMBL/GenBank/DDBJ databases">
        <authorList>
            <person name="Schell T."/>
        </authorList>
    </citation>
    <scope>NUCLEOTIDE SEQUENCE</scope>
    <source>
        <strain evidence="5">M5</strain>
    </source>
</reference>
<accession>A0A8J2WMI1</accession>
<name>A0A8J2WMI1_9CRUS</name>
<evidence type="ECO:0000313" key="6">
    <source>
        <dbReference type="Proteomes" id="UP000789390"/>
    </source>
</evidence>
<evidence type="ECO:0008006" key="7">
    <source>
        <dbReference type="Google" id="ProtNLM"/>
    </source>
</evidence>
<dbReference type="OrthoDB" id="261614at2759"/>
<sequence>MESWDENWFPGKFLDDGFCELYALVIWKTFDESECESQFCCVNVEKILNPQMFINPKVYGHIRVNVADFKGYKLGVFERWFRGRVLTTGDDKDVLGLLKTSDAVEDNFAFVIREFMVELHELESDNGMLLDVADLADFRIRGTLVSVCADTKGAHEIGGFMSPSAKKFCRLCLIERPEINFKSRIDELVLRDRNNYDEAVVASNSDVNEIPKTGVKFSSLLNERVAPFSITNVNRAFATISPEFGIDAELLNSRINTFQFSFYDLGNKPSAKFSDEKIRQKGNYSTKQRAGQNFCLLNMYPLLIGDKVPEGNIYFAIILTLRHIMDIVFSPIITIEHTAILEMLVARYFEQFPFAFPDVQGINKMHHMVHYAQIIRSQGPPMRYWCMRYEAYHNIAKRLAQVNFNFKNITLSVTNHLQMVHYKTILKPCDFLKIATWVKVNGWKYRKNSGILHKFSHDTESALPELEIVENIISSENQIFLVLKTLNTKHFNEHFHSFEVELTTHCSITSLDCIAESCCPEQSVRSKSYRVQVEVDLENSEIKSAVCHDCVASAGGCKHSLAVLGWIHRESEKKSVTEVKAYWKKSKLSKVGSTIKFVEAKALYSKSGNQSTNINDFFVFLKSHVTMENCRVAELKTQDQSENKDWFRIKYCRITASKVYEASKCRTSDGSLTNTLFDASKLRDSKSMSRGRKLVPLVLKQVEIQTKMQFERCAKTKLNYIDSNGKIAEKVKSQIQLQMAFTGRQMGFLCVADPDFEKTKDVDIVLASYDKEYVECLLQKGVASHVLRPSKCLMNEIIKEVNQMYQQMKSAIPVLRNKNNERILRYSRDYEKFEFENRKLQVGNVIITTNLAGRGTDIKISKTLKENGGLHICLTYFPENERVEKQAMGRAARKGEPGSGILILCDESPTGHQSDECDVEKIAIMKENRKWIEWQRISRLEKDFEHIEMLQKLFEGYTQKFSERQFKECLIAMKKESSKNNIIFQLDEDVLLKFIQNSALDRWALWLDEIDDDFKCFNLKKQKCQIYLKDYFDLNSEFFIWSIPARRIAIANELANKKVAGEKSTEIYNELTVSNDNFFYPGAFYYSAFNLLTEIKSDENDDVEVEKKRKLILTLRKAETILNEHIDMQISFNHKSKRNPNQTHSFYVIDSYREQKENNIKILQYYLGSIQWILGSHCSISDLREAGSSTPKVPGFFAKLYKKYKNFVENKKFKNEELKKRQIRVDKVDDYYHTLFESKCIVCELNDPNTIPSNSPVKSVTENATTSSEEIQRQIIQQIADDYGLRAKELSDKLNDVFGKAWNEVEIERELKLEKKIKMKCTRKAFWKKLIKYKVLNPLQEWEFTECVIMLEEQLEELQPKLDRSKAITLEFGIKSLDRSNNLYVLYNPIYNNQQQLREANKVMFSKEYVERQLPVQFSQLKNHFESNKIAQLDLNKLEDVNLVSLLGSLNWADLGLNNIDKCEHKEIWNQLKTQKFIDDKGYFASDYHFTKDFSYPECPAYVDTVMRLVRKKFVAEIVRQQWLKAKDSDNPKWLKAINLLPRKPYRDMLADLMVAHVISGPRVTENFAINFKEEIKKITEYDQEQDCLVDFLTNRQSVFTAKPIAAEFFLDFIERDLSSTKFSNELFVFHLAGFDRAIDIKDRKWTFRRVLTASLFATLFVAGGLASIGGGVTALTYCKILPFGVSKNLFFVGGFSDILYVIDTILSRKDFTWANYGRQRIRSAIEKTEPINEIKAIWKLSSSSNQSFKEHIPKDERRWKKTDEHQVNN</sequence>
<dbReference type="PROSITE" id="PS51196">
    <property type="entry name" value="SECA_MOTOR_DEAD"/>
    <property type="match status" value="1"/>
</dbReference>
<dbReference type="InterPro" id="IPR011604">
    <property type="entry name" value="PDDEXK-like_dom_sf"/>
</dbReference>